<accession>A0A9P0JVH9</accession>
<sequence>MDLLQNINPNVVCETNNIIDWNEDEPVNLNHLENDIRLDSDSEEDDGNITNMSNIEDKLISTDQALRSVNRIIQWSEENGDAVEYSRLLVLHNNK</sequence>
<dbReference type="AlphaFoldDB" id="A0A9P0JVH9"/>
<dbReference type="EMBL" id="CAKOFQ010006692">
    <property type="protein sequence ID" value="CAH1961134.1"/>
    <property type="molecule type" value="Genomic_DNA"/>
</dbReference>
<keyword evidence="2" id="KW-1185">Reference proteome</keyword>
<evidence type="ECO:0000313" key="2">
    <source>
        <dbReference type="Proteomes" id="UP001152888"/>
    </source>
</evidence>
<name>A0A9P0JVH9_ACAOB</name>
<dbReference type="OrthoDB" id="8026574at2759"/>
<comment type="caution">
    <text evidence="1">The sequence shown here is derived from an EMBL/GenBank/DDBJ whole genome shotgun (WGS) entry which is preliminary data.</text>
</comment>
<protein>
    <submittedName>
        <fullName evidence="1">Uncharacterized protein</fullName>
    </submittedName>
</protein>
<organism evidence="1 2">
    <name type="scientific">Acanthoscelides obtectus</name>
    <name type="common">Bean weevil</name>
    <name type="synonym">Bruchus obtectus</name>
    <dbReference type="NCBI Taxonomy" id="200917"/>
    <lineage>
        <taxon>Eukaryota</taxon>
        <taxon>Metazoa</taxon>
        <taxon>Ecdysozoa</taxon>
        <taxon>Arthropoda</taxon>
        <taxon>Hexapoda</taxon>
        <taxon>Insecta</taxon>
        <taxon>Pterygota</taxon>
        <taxon>Neoptera</taxon>
        <taxon>Endopterygota</taxon>
        <taxon>Coleoptera</taxon>
        <taxon>Polyphaga</taxon>
        <taxon>Cucujiformia</taxon>
        <taxon>Chrysomeloidea</taxon>
        <taxon>Chrysomelidae</taxon>
        <taxon>Bruchinae</taxon>
        <taxon>Bruchini</taxon>
        <taxon>Acanthoscelides</taxon>
    </lineage>
</organism>
<gene>
    <name evidence="1" type="ORF">ACAOBT_LOCUS3988</name>
</gene>
<evidence type="ECO:0000313" key="1">
    <source>
        <dbReference type="EMBL" id="CAH1961134.1"/>
    </source>
</evidence>
<proteinExistence type="predicted"/>
<dbReference type="Proteomes" id="UP001152888">
    <property type="component" value="Unassembled WGS sequence"/>
</dbReference>
<reference evidence="1" key="1">
    <citation type="submission" date="2022-03" db="EMBL/GenBank/DDBJ databases">
        <authorList>
            <person name="Sayadi A."/>
        </authorList>
    </citation>
    <scope>NUCLEOTIDE SEQUENCE</scope>
</reference>